<keyword evidence="2" id="KW-0285">Flavoprotein</keyword>
<evidence type="ECO:0000313" key="4">
    <source>
        <dbReference type="Proteomes" id="UP000517753"/>
    </source>
</evidence>
<proteinExistence type="predicted"/>
<keyword evidence="4" id="KW-1185">Reference proteome</keyword>
<dbReference type="AlphaFoldDB" id="A0A7Y9FN41"/>
<feature type="active site" evidence="1">
    <location>
        <position position="74"/>
    </location>
</feature>
<feature type="binding site" evidence="2">
    <location>
        <position position="74"/>
    </location>
    <ligand>
        <name>7-chloro-L-tryptophan</name>
        <dbReference type="ChEBI" id="CHEBI:58713"/>
    </ligand>
</feature>
<evidence type="ECO:0000313" key="3">
    <source>
        <dbReference type="EMBL" id="NYD89161.1"/>
    </source>
</evidence>
<keyword evidence="3" id="KW-0560">Oxidoreductase</keyword>
<reference evidence="3 4" key="1">
    <citation type="submission" date="2020-08" db="EMBL/GenBank/DDBJ databases">
        <title>The Agave Microbiome: Exploring the role of microbial communities in plant adaptations to desert environments.</title>
        <authorList>
            <person name="Partida-Martinez L.P."/>
        </authorList>
    </citation>
    <scope>NUCLEOTIDE SEQUENCE [LARGE SCALE GENOMIC DNA]</scope>
    <source>
        <strain evidence="3 4">AS2.3</strain>
    </source>
</reference>
<dbReference type="GO" id="GO:0004497">
    <property type="term" value="F:monooxygenase activity"/>
    <property type="evidence" value="ECO:0007669"/>
    <property type="project" value="InterPro"/>
</dbReference>
<protein>
    <submittedName>
        <fullName evidence="3">Tryptophan halogenase</fullName>
        <ecNumber evidence="3">1.14.19.9</ecNumber>
    </submittedName>
</protein>
<comment type="caution">
    <text evidence="3">The sequence shown here is derived from an EMBL/GenBank/DDBJ whole genome shotgun (WGS) entry which is preliminary data.</text>
</comment>
<dbReference type="PIRSF" id="PIRSF011396">
    <property type="entry name" value="Trp_halogenase"/>
    <property type="match status" value="1"/>
</dbReference>
<evidence type="ECO:0000256" key="2">
    <source>
        <dbReference type="PIRSR" id="PIRSR011396-2"/>
    </source>
</evidence>
<evidence type="ECO:0000256" key="1">
    <source>
        <dbReference type="PIRSR" id="PIRSR011396-1"/>
    </source>
</evidence>
<dbReference type="Proteomes" id="UP000517753">
    <property type="component" value="Unassembled WGS sequence"/>
</dbReference>
<dbReference type="PANTHER" id="PTHR43747">
    <property type="entry name" value="FAD-BINDING PROTEIN"/>
    <property type="match status" value="1"/>
</dbReference>
<accession>A0A7Y9FN41</accession>
<keyword evidence="2" id="KW-0274">FAD</keyword>
<keyword evidence="2" id="KW-0547">Nucleotide-binding</keyword>
<gene>
    <name evidence="3" type="ORF">HD841_000930</name>
</gene>
<feature type="binding site" evidence="2">
    <location>
        <position position="335"/>
    </location>
    <ligand>
        <name>FAD</name>
        <dbReference type="ChEBI" id="CHEBI:57692"/>
    </ligand>
</feature>
<dbReference type="PANTHER" id="PTHR43747:SF4">
    <property type="entry name" value="FLAVIN-DEPENDENT TRYPTOPHAN HALOGENASE"/>
    <property type="match status" value="1"/>
</dbReference>
<sequence>MRRVVIAGGGTAGWTVAAALVKELGPLLTITLVESDEIGSVGVGESTIPTARGFHDLLGISEQAFMAATGASIKLGISFENWSRIGDRYFHPFGITGRGTWMAGFQHYWLEARRAGLAGAYAEYSAESYAAASGRFAKGQPGDLAYAYHLDAVAYARFLRTLAEPAGVLRVEGKIVSVELDGETGDVTALRLDRGERVEGDLFLDCTGFRALLMNAVGARFDDWSHWLMTDSALAVQSEGGGKVVPYTRAIAHPSGWRWRIPLQHRVGNGIVYASAFLDVDGARNQLLAGLDGVPLTEPRLVRYVTGHRPEPWTGNCIALGLAAGFIEPLESTSIHLIQTAVTRLLQSFPLAGVAPAIRARFNAVSSDEWAHVRDFVILHYHATERDDSPFWKACRTMVIPDSLGTRLDAWREGAHAWQTGEDLFRTDSWAHVALGQRIMPHAWHELARAIPETELGRVFESLAAGARRRVADLPDLGEFLRRYAPAEMTNYTFNDIRRSGLSSSSDPG</sequence>
<feature type="binding site" evidence="2">
    <location>
        <position position="322"/>
    </location>
    <ligand>
        <name>FAD</name>
        <dbReference type="ChEBI" id="CHEBI:57692"/>
    </ligand>
</feature>
<dbReference type="EC" id="1.14.19.9" evidence="3"/>
<feature type="binding site" evidence="2">
    <location>
        <position position="331"/>
    </location>
    <ligand>
        <name>L-tryptophan</name>
        <dbReference type="ChEBI" id="CHEBI:57912"/>
    </ligand>
</feature>
<dbReference type="GO" id="GO:0000166">
    <property type="term" value="F:nucleotide binding"/>
    <property type="evidence" value="ECO:0007669"/>
    <property type="project" value="UniProtKB-KW"/>
</dbReference>
<dbReference type="InterPro" id="IPR033856">
    <property type="entry name" value="Trp_halogen"/>
</dbReference>
<dbReference type="Gene3D" id="3.50.50.60">
    <property type="entry name" value="FAD/NAD(P)-binding domain"/>
    <property type="match status" value="1"/>
</dbReference>
<organism evidence="3 4">
    <name type="scientific">Sphingomonas melonis</name>
    <dbReference type="NCBI Taxonomy" id="152682"/>
    <lineage>
        <taxon>Bacteria</taxon>
        <taxon>Pseudomonadati</taxon>
        <taxon>Pseudomonadota</taxon>
        <taxon>Alphaproteobacteria</taxon>
        <taxon>Sphingomonadales</taxon>
        <taxon>Sphingomonadaceae</taxon>
        <taxon>Sphingomonas</taxon>
    </lineage>
</organism>
<dbReference type="InterPro" id="IPR006905">
    <property type="entry name" value="Flavin_halogenase"/>
</dbReference>
<dbReference type="EMBL" id="JACCBY010000001">
    <property type="protein sequence ID" value="NYD89161.1"/>
    <property type="molecule type" value="Genomic_DNA"/>
</dbReference>
<dbReference type="InterPro" id="IPR036188">
    <property type="entry name" value="FAD/NAD-bd_sf"/>
</dbReference>
<dbReference type="InterPro" id="IPR050816">
    <property type="entry name" value="Flavin-dep_Halogenase_NPB"/>
</dbReference>
<dbReference type="RefSeq" id="WP_373562927.1">
    <property type="nucleotide sequence ID" value="NZ_JACCBY010000001.1"/>
</dbReference>
<dbReference type="SUPFAM" id="SSF51905">
    <property type="entry name" value="FAD/NAD(P)-binding domain"/>
    <property type="match status" value="1"/>
</dbReference>
<dbReference type="Pfam" id="PF04820">
    <property type="entry name" value="Trp_halogenase"/>
    <property type="match status" value="1"/>
</dbReference>
<name>A0A7Y9FN41_9SPHN</name>
<feature type="binding site" evidence="2">
    <location>
        <begin position="9"/>
        <end position="12"/>
    </location>
    <ligand>
        <name>FAD</name>
        <dbReference type="ChEBI" id="CHEBI:57692"/>
    </ligand>
</feature>